<name>A0A402AIV1_9CHLR</name>
<evidence type="ECO:0000256" key="2">
    <source>
        <dbReference type="SAM" id="Phobius"/>
    </source>
</evidence>
<keyword evidence="2" id="KW-0472">Membrane</keyword>
<keyword evidence="2" id="KW-1133">Transmembrane helix</keyword>
<reference evidence="4" key="1">
    <citation type="submission" date="2018-12" db="EMBL/GenBank/DDBJ databases">
        <title>Tengunoibacter tsumagoiensis gen. nov., sp. nov., Dictyobacter kobayashii sp. nov., D. alpinus sp. nov., and D. joshuensis sp. nov. and description of Dictyobacteraceae fam. nov. within the order Ktedonobacterales isolated from Tengu-no-mugimeshi.</title>
        <authorList>
            <person name="Wang C.M."/>
            <person name="Zheng Y."/>
            <person name="Sakai Y."/>
            <person name="Toyoda A."/>
            <person name="Minakuchi Y."/>
            <person name="Abe K."/>
            <person name="Yokota A."/>
            <person name="Yabe S."/>
        </authorList>
    </citation>
    <scope>NUCLEOTIDE SEQUENCE [LARGE SCALE GENOMIC DNA]</scope>
    <source>
        <strain evidence="4">Uno11</strain>
    </source>
</reference>
<feature type="region of interest" description="Disordered" evidence="1">
    <location>
        <begin position="193"/>
        <end position="213"/>
    </location>
</feature>
<dbReference type="AlphaFoldDB" id="A0A402AIV1"/>
<keyword evidence="4" id="KW-1185">Reference proteome</keyword>
<accession>A0A402AIV1</accession>
<gene>
    <name evidence="3" type="ORF">KDK_27850</name>
</gene>
<keyword evidence="2" id="KW-0812">Transmembrane</keyword>
<proteinExistence type="predicted"/>
<protein>
    <submittedName>
        <fullName evidence="3">Uncharacterized protein</fullName>
    </submittedName>
</protein>
<dbReference type="EMBL" id="BIFS01000001">
    <property type="protein sequence ID" value="GCE18985.1"/>
    <property type="molecule type" value="Genomic_DNA"/>
</dbReference>
<dbReference type="Proteomes" id="UP000287188">
    <property type="component" value="Unassembled WGS sequence"/>
</dbReference>
<comment type="caution">
    <text evidence="3">The sequence shown here is derived from an EMBL/GenBank/DDBJ whole genome shotgun (WGS) entry which is preliminary data.</text>
</comment>
<evidence type="ECO:0000313" key="4">
    <source>
        <dbReference type="Proteomes" id="UP000287188"/>
    </source>
</evidence>
<organism evidence="3 4">
    <name type="scientific">Dictyobacter kobayashii</name>
    <dbReference type="NCBI Taxonomy" id="2014872"/>
    <lineage>
        <taxon>Bacteria</taxon>
        <taxon>Bacillati</taxon>
        <taxon>Chloroflexota</taxon>
        <taxon>Ktedonobacteria</taxon>
        <taxon>Ktedonobacterales</taxon>
        <taxon>Dictyobacteraceae</taxon>
        <taxon>Dictyobacter</taxon>
    </lineage>
</organism>
<feature type="transmembrane region" description="Helical" evidence="2">
    <location>
        <begin position="144"/>
        <end position="164"/>
    </location>
</feature>
<sequence length="213" mass="23361">MRSHMGRLAIGIAIILGGILYGVSSHQVNYKAVPEGKYQIVPMSDGTYGFVLDGTDTYYIVHPTDFTPMPDDNSFTNTDGIGEIFYKDEDPQSFIMNQKDGSQVNSQELTVVSFSLTSSKDQRIDRYASSGYLANPDGFYDNRWPVGILVAALGLGALGFFLMLPAMQARRRQKQSYPAPAFQAASVYDPGQTQLATPYAPPSVVPQAENRPD</sequence>
<evidence type="ECO:0000313" key="3">
    <source>
        <dbReference type="EMBL" id="GCE18985.1"/>
    </source>
</evidence>
<evidence type="ECO:0000256" key="1">
    <source>
        <dbReference type="SAM" id="MobiDB-lite"/>
    </source>
</evidence>